<gene>
    <name evidence="1" type="ORF">E9998_15890</name>
</gene>
<accession>A0A4S8PDR7</accession>
<dbReference type="OrthoDB" id="8777316at2"/>
<dbReference type="AlphaFoldDB" id="A0A4S8PDR7"/>
<dbReference type="EMBL" id="STGX01000011">
    <property type="protein sequence ID" value="THV27332.1"/>
    <property type="molecule type" value="Genomic_DNA"/>
</dbReference>
<dbReference type="RefSeq" id="WP_136530675.1">
    <property type="nucleotide sequence ID" value="NZ_STGX01000011.1"/>
</dbReference>
<reference evidence="1 2" key="1">
    <citation type="journal article" date="2018" name="Int. J. Syst. Evol. Microbiol.">
        <title>Glycomyces paridis sp. nov., isolated from the medicinal plant Paris polyphylla.</title>
        <authorList>
            <person name="Fang X.M."/>
            <person name="Bai J.L."/>
            <person name="Su J."/>
            <person name="Zhao L.L."/>
            <person name="Liu H.Y."/>
            <person name="Ma B.P."/>
            <person name="Zhang Y.Q."/>
            <person name="Yu L.Y."/>
        </authorList>
    </citation>
    <scope>NUCLEOTIDE SEQUENCE [LARGE SCALE GENOMIC DNA]</scope>
    <source>
        <strain evidence="1 2">CPCC 204357</strain>
    </source>
</reference>
<evidence type="ECO:0000313" key="2">
    <source>
        <dbReference type="Proteomes" id="UP000305792"/>
    </source>
</evidence>
<dbReference type="Proteomes" id="UP000305792">
    <property type="component" value="Unassembled WGS sequence"/>
</dbReference>
<comment type="caution">
    <text evidence="1">The sequence shown here is derived from an EMBL/GenBank/DDBJ whole genome shotgun (WGS) entry which is preliminary data.</text>
</comment>
<evidence type="ECO:0000313" key="1">
    <source>
        <dbReference type="EMBL" id="THV27332.1"/>
    </source>
</evidence>
<proteinExistence type="predicted"/>
<keyword evidence="2" id="KW-1185">Reference proteome</keyword>
<name>A0A4S8PDR7_9ACTN</name>
<protein>
    <submittedName>
        <fullName evidence="1">Uncharacterized protein</fullName>
    </submittedName>
</protein>
<sequence>MRFLKLASNLLGRSPEAPFTWPYWIDVSVDGPQAQVAFAEGVAHGSAGGVFTLEEALSPQWRTHFERAEGEWLLPYLERLAGGGVVTETELRAAFTERHGREPEHYDWDR</sequence>
<organism evidence="1 2">
    <name type="scientific">Glycomyces paridis</name>
    <dbReference type="NCBI Taxonomy" id="2126555"/>
    <lineage>
        <taxon>Bacteria</taxon>
        <taxon>Bacillati</taxon>
        <taxon>Actinomycetota</taxon>
        <taxon>Actinomycetes</taxon>
        <taxon>Glycomycetales</taxon>
        <taxon>Glycomycetaceae</taxon>
        <taxon>Glycomyces</taxon>
    </lineage>
</organism>